<evidence type="ECO:0000313" key="2">
    <source>
        <dbReference type="EMBL" id="SFU26581.1"/>
    </source>
</evidence>
<dbReference type="GO" id="GO:0016020">
    <property type="term" value="C:membrane"/>
    <property type="evidence" value="ECO:0007669"/>
    <property type="project" value="InterPro"/>
</dbReference>
<dbReference type="Pfam" id="PF13609">
    <property type="entry name" value="Porin_4"/>
    <property type="match status" value="1"/>
</dbReference>
<protein>
    <submittedName>
        <fullName evidence="2">Porin</fullName>
    </submittedName>
</protein>
<dbReference type="AlphaFoldDB" id="A0A1I7ERN0"/>
<sequence length="88" mass="9429">MVNDLVGPLTVEFKTWGGNMVAHPFKNNKLAANSGVFNNSVKYTSPTFSGVTFETMYSFSNKAGSLANNHSYGFGVSYMQGHVNLAAG</sequence>
<dbReference type="Proteomes" id="UP000198844">
    <property type="component" value="Unassembled WGS sequence"/>
</dbReference>
<dbReference type="SUPFAM" id="SSF56935">
    <property type="entry name" value="Porins"/>
    <property type="match status" value="1"/>
</dbReference>
<dbReference type="Gene3D" id="2.40.160.10">
    <property type="entry name" value="Porin"/>
    <property type="match status" value="1"/>
</dbReference>
<name>A0A1I7ERN0_9BURK</name>
<gene>
    <name evidence="2" type="ORF">SAMN05192563_105926</name>
</gene>
<dbReference type="GO" id="GO:0015288">
    <property type="term" value="F:porin activity"/>
    <property type="evidence" value="ECO:0007669"/>
    <property type="project" value="InterPro"/>
</dbReference>
<organism evidence="2 3">
    <name type="scientific">Paraburkholderia aspalathi</name>
    <dbReference type="NCBI Taxonomy" id="1324617"/>
    <lineage>
        <taxon>Bacteria</taxon>
        <taxon>Pseudomonadati</taxon>
        <taxon>Pseudomonadota</taxon>
        <taxon>Betaproteobacteria</taxon>
        <taxon>Burkholderiales</taxon>
        <taxon>Burkholderiaceae</taxon>
        <taxon>Paraburkholderia</taxon>
    </lineage>
</organism>
<evidence type="ECO:0000259" key="1">
    <source>
        <dbReference type="Pfam" id="PF13609"/>
    </source>
</evidence>
<evidence type="ECO:0000313" key="3">
    <source>
        <dbReference type="Proteomes" id="UP000198844"/>
    </source>
</evidence>
<dbReference type="InterPro" id="IPR023614">
    <property type="entry name" value="Porin_dom_sf"/>
</dbReference>
<reference evidence="2 3" key="1">
    <citation type="submission" date="2016-10" db="EMBL/GenBank/DDBJ databases">
        <authorList>
            <person name="de Groot N.N."/>
        </authorList>
    </citation>
    <scope>NUCLEOTIDE SEQUENCE [LARGE SCALE GENOMIC DNA]</scope>
    <source>
        <strain evidence="2 3">LMG 27731</strain>
    </source>
</reference>
<dbReference type="EMBL" id="FPBH01000059">
    <property type="protein sequence ID" value="SFU26581.1"/>
    <property type="molecule type" value="Genomic_DNA"/>
</dbReference>
<accession>A0A1I7ERN0</accession>
<proteinExistence type="predicted"/>
<feature type="domain" description="Porin" evidence="1">
    <location>
        <begin position="24"/>
        <end position="88"/>
    </location>
</feature>
<dbReference type="InterPro" id="IPR033900">
    <property type="entry name" value="Gram_neg_porin_domain"/>
</dbReference>